<evidence type="ECO:0000313" key="2">
    <source>
        <dbReference type="EMBL" id="GFX93977.1"/>
    </source>
</evidence>
<gene>
    <name evidence="2" type="ORF">TNCV_3413391</name>
</gene>
<comment type="caution">
    <text evidence="2">The sequence shown here is derived from an EMBL/GenBank/DDBJ whole genome shotgun (WGS) entry which is preliminary data.</text>
</comment>
<proteinExistence type="predicted"/>
<organism evidence="2 3">
    <name type="scientific">Trichonephila clavipes</name>
    <name type="common">Golden silk orbweaver</name>
    <name type="synonym">Nephila clavipes</name>
    <dbReference type="NCBI Taxonomy" id="2585209"/>
    <lineage>
        <taxon>Eukaryota</taxon>
        <taxon>Metazoa</taxon>
        <taxon>Ecdysozoa</taxon>
        <taxon>Arthropoda</taxon>
        <taxon>Chelicerata</taxon>
        <taxon>Arachnida</taxon>
        <taxon>Araneae</taxon>
        <taxon>Araneomorphae</taxon>
        <taxon>Entelegynae</taxon>
        <taxon>Araneoidea</taxon>
        <taxon>Nephilidae</taxon>
        <taxon>Trichonephila</taxon>
    </lineage>
</organism>
<protein>
    <submittedName>
        <fullName evidence="2">Uncharacterized protein</fullName>
    </submittedName>
</protein>
<reference evidence="2" key="1">
    <citation type="submission" date="2020-08" db="EMBL/GenBank/DDBJ databases">
        <title>Multicomponent nature underlies the extraordinary mechanical properties of spider dragline silk.</title>
        <authorList>
            <person name="Kono N."/>
            <person name="Nakamura H."/>
            <person name="Mori M."/>
            <person name="Yoshida Y."/>
            <person name="Ohtoshi R."/>
            <person name="Malay A.D."/>
            <person name="Moran D.A.P."/>
            <person name="Tomita M."/>
            <person name="Numata K."/>
            <person name="Arakawa K."/>
        </authorList>
    </citation>
    <scope>NUCLEOTIDE SEQUENCE</scope>
</reference>
<accession>A0A8X6V3R3</accession>
<evidence type="ECO:0000256" key="1">
    <source>
        <dbReference type="SAM" id="MobiDB-lite"/>
    </source>
</evidence>
<sequence>MQWPRKRSQVVERNSTLKRQNTTENNASKNRSSGIASAGSRTRVNCLEGSYANRYTTDASEENEANVQKFQHLIRRKRVEILTLHHREKNGLQCVYFRAHFDSKFPGVRDTNSSSVVQSSRAEGAVTDFVGYGATKTISP</sequence>
<feature type="compositionally biased region" description="Polar residues" evidence="1">
    <location>
        <begin position="11"/>
        <end position="40"/>
    </location>
</feature>
<keyword evidence="3" id="KW-1185">Reference proteome</keyword>
<feature type="region of interest" description="Disordered" evidence="1">
    <location>
        <begin position="1"/>
        <end position="40"/>
    </location>
</feature>
<name>A0A8X6V3R3_TRICX</name>
<evidence type="ECO:0000313" key="3">
    <source>
        <dbReference type="Proteomes" id="UP000887159"/>
    </source>
</evidence>
<dbReference type="Proteomes" id="UP000887159">
    <property type="component" value="Unassembled WGS sequence"/>
</dbReference>
<dbReference type="AlphaFoldDB" id="A0A8X6V3R3"/>
<dbReference type="EMBL" id="BMAU01021176">
    <property type="protein sequence ID" value="GFX93977.1"/>
    <property type="molecule type" value="Genomic_DNA"/>
</dbReference>